<dbReference type="EMBL" id="CAFBOS010000009">
    <property type="protein sequence ID" value="CAB4979422.1"/>
    <property type="molecule type" value="Genomic_DNA"/>
</dbReference>
<keyword evidence="1" id="KW-0472">Membrane</keyword>
<proteinExistence type="predicted"/>
<feature type="transmembrane region" description="Helical" evidence="1">
    <location>
        <begin position="16"/>
        <end position="37"/>
    </location>
</feature>
<protein>
    <submittedName>
        <fullName evidence="6">Unannotated protein</fullName>
    </submittedName>
</protein>
<sequence length="128" mass="13710">MTGTAHSTRGQATVEFVMVLPLVAMVCLAVVQVAVVARRDVLVAHAAREAARAAAVESDSTAAVTAAREAAVRSGGLDASRLKVIVSRDVDDVHVTVRYEDPTDVAMVGRLVRSVTLQERVTMRREDR</sequence>
<accession>A0A6J7MJJ6</accession>
<feature type="domain" description="TadE-like" evidence="2">
    <location>
        <begin position="10"/>
        <end position="52"/>
    </location>
</feature>
<dbReference type="AlphaFoldDB" id="A0A6J7MJJ6"/>
<evidence type="ECO:0000259" key="2">
    <source>
        <dbReference type="Pfam" id="PF07811"/>
    </source>
</evidence>
<dbReference type="InterPro" id="IPR012495">
    <property type="entry name" value="TadE-like_dom"/>
</dbReference>
<dbReference type="EMBL" id="CAEZYR010000075">
    <property type="protein sequence ID" value="CAB4754229.1"/>
    <property type="molecule type" value="Genomic_DNA"/>
</dbReference>
<keyword evidence="1" id="KW-0812">Transmembrane</keyword>
<evidence type="ECO:0000313" key="5">
    <source>
        <dbReference type="EMBL" id="CAB4923353.1"/>
    </source>
</evidence>
<organism evidence="6">
    <name type="scientific">freshwater metagenome</name>
    <dbReference type="NCBI Taxonomy" id="449393"/>
    <lineage>
        <taxon>unclassified sequences</taxon>
        <taxon>metagenomes</taxon>
        <taxon>ecological metagenomes</taxon>
    </lineage>
</organism>
<evidence type="ECO:0000313" key="3">
    <source>
        <dbReference type="EMBL" id="CAB4754229.1"/>
    </source>
</evidence>
<dbReference type="EMBL" id="CAFBMH010000100">
    <property type="protein sequence ID" value="CAB4923353.1"/>
    <property type="molecule type" value="Genomic_DNA"/>
</dbReference>
<keyword evidence="1" id="KW-1133">Transmembrane helix</keyword>
<dbReference type="EMBL" id="CAFABA010000044">
    <property type="protein sequence ID" value="CAB4828909.1"/>
    <property type="molecule type" value="Genomic_DNA"/>
</dbReference>
<gene>
    <name evidence="3" type="ORF">UFOPK2754_01986</name>
    <name evidence="4" type="ORF">UFOPK3139_01253</name>
    <name evidence="5" type="ORF">UFOPK3543_02218</name>
    <name evidence="6" type="ORF">UFOPK3967_00262</name>
</gene>
<name>A0A6J7MJJ6_9ZZZZ</name>
<dbReference type="Pfam" id="PF07811">
    <property type="entry name" value="TadE"/>
    <property type="match status" value="1"/>
</dbReference>
<evidence type="ECO:0000313" key="6">
    <source>
        <dbReference type="EMBL" id="CAB4979422.1"/>
    </source>
</evidence>
<reference evidence="6" key="1">
    <citation type="submission" date="2020-05" db="EMBL/GenBank/DDBJ databases">
        <authorList>
            <person name="Chiriac C."/>
            <person name="Salcher M."/>
            <person name="Ghai R."/>
            <person name="Kavagutti S V."/>
        </authorList>
    </citation>
    <scope>NUCLEOTIDE SEQUENCE</scope>
</reference>
<evidence type="ECO:0000256" key="1">
    <source>
        <dbReference type="SAM" id="Phobius"/>
    </source>
</evidence>
<evidence type="ECO:0000313" key="4">
    <source>
        <dbReference type="EMBL" id="CAB4828909.1"/>
    </source>
</evidence>